<evidence type="ECO:0000313" key="2">
    <source>
        <dbReference type="EMBL" id="TQV99723.1"/>
    </source>
</evidence>
<keyword evidence="3" id="KW-1185">Reference proteome</keyword>
<organism evidence="2 3">
    <name type="scientific">Cordyceps javanica</name>
    <dbReference type="NCBI Taxonomy" id="43265"/>
    <lineage>
        <taxon>Eukaryota</taxon>
        <taxon>Fungi</taxon>
        <taxon>Dikarya</taxon>
        <taxon>Ascomycota</taxon>
        <taxon>Pezizomycotina</taxon>
        <taxon>Sordariomycetes</taxon>
        <taxon>Hypocreomycetidae</taxon>
        <taxon>Hypocreales</taxon>
        <taxon>Cordycipitaceae</taxon>
        <taxon>Cordyceps</taxon>
    </lineage>
</organism>
<dbReference type="EMBL" id="SPUK01000002">
    <property type="protein sequence ID" value="TQV99723.1"/>
    <property type="molecule type" value="Genomic_DNA"/>
</dbReference>
<dbReference type="OrthoDB" id="3439512at2759"/>
<sequence length="261" mass="29133">MVEVVEFYIACNPPLLPRGVSEVIRRVQVNEGLLEILYEPHVPWFKCIALPSHQKQVTVDVQDNLFAIAEEDVDVLGLEDEGAHTEGDVCIVSPDPRMTSWSEYRRRGSDAYTFADGDLFPEAIAEANFKTAWHGLQEYPDATLTGLLEHAEQSLEQLQSLTKCQILHNALQTVVYVGSDESRDIIMTAIELLDGMAQEYVENQHTRLVELLSHRQAHAADATPPPAGNDPFDDIPTYTNAELGDSISSWSDPFKNNESLI</sequence>
<evidence type="ECO:0000256" key="1">
    <source>
        <dbReference type="SAM" id="MobiDB-lite"/>
    </source>
</evidence>
<proteinExistence type="predicted"/>
<feature type="region of interest" description="Disordered" evidence="1">
    <location>
        <begin position="218"/>
        <end position="238"/>
    </location>
</feature>
<gene>
    <name evidence="2" type="ORF">IF1G_01938</name>
</gene>
<comment type="caution">
    <text evidence="2">The sequence shown here is derived from an EMBL/GenBank/DDBJ whole genome shotgun (WGS) entry which is preliminary data.</text>
</comment>
<accession>A0A545W9C9</accession>
<reference evidence="2 3" key="1">
    <citation type="journal article" date="2019" name="Appl. Microbiol. Biotechnol.">
        <title>Genome sequence of Isaria javanica and comparative genome analysis insights into family S53 peptidase evolution in fungal entomopathogens.</title>
        <authorList>
            <person name="Lin R."/>
            <person name="Zhang X."/>
            <person name="Xin B."/>
            <person name="Zou M."/>
            <person name="Gao Y."/>
            <person name="Qin F."/>
            <person name="Hu Q."/>
            <person name="Xie B."/>
            <person name="Cheng X."/>
        </authorList>
    </citation>
    <scope>NUCLEOTIDE SEQUENCE [LARGE SCALE GENOMIC DNA]</scope>
    <source>
        <strain evidence="2 3">IJ1G</strain>
    </source>
</reference>
<dbReference type="AlphaFoldDB" id="A0A545W9C9"/>
<evidence type="ECO:0000313" key="3">
    <source>
        <dbReference type="Proteomes" id="UP000315783"/>
    </source>
</evidence>
<protein>
    <submittedName>
        <fullName evidence="2">Uncharacterized protein</fullName>
    </submittedName>
</protein>
<dbReference type="Proteomes" id="UP000315783">
    <property type="component" value="Unassembled WGS sequence"/>
</dbReference>
<name>A0A545W9C9_9HYPO</name>